<sequence>MNKSTKTLLFILASIIVVGVFLFYMWTQQTYKGTAELESLVPAKSVKKNEDLLVFEPKVKTETGIILYPGAKVEPMAYRYLASELAKNGYFVAIPKMMLNIAIFDTTKAEKMMLDYPNISRWVIGGHSLGGVAAANYVSSQPKKVVGLLLLASYPSNKVDFSEGTLSTLSIYAQYDQVTTPEAIMNTQNKLSTNAILHEIKGGNHAGFGMYGKQKDDGVATISNLEQQKRIVYQVVRWLDKVTGKENEKGMK</sequence>
<comment type="caution">
    <text evidence="3">The sequence shown here is derived from an EMBL/GenBank/DDBJ whole genome shotgun (WGS) entry which is preliminary data.</text>
</comment>
<evidence type="ECO:0000256" key="1">
    <source>
        <dbReference type="SAM" id="Phobius"/>
    </source>
</evidence>
<feature type="domain" description="Alpha/beta hydrolase fold-5" evidence="2">
    <location>
        <begin position="64"/>
        <end position="228"/>
    </location>
</feature>
<gene>
    <name evidence="3" type="ORF">DEX24_12765</name>
</gene>
<keyword evidence="1" id="KW-0812">Transmembrane</keyword>
<organism evidence="3 4">
    <name type="scientific">Kurthia sibirica</name>
    <dbReference type="NCBI Taxonomy" id="202750"/>
    <lineage>
        <taxon>Bacteria</taxon>
        <taxon>Bacillati</taxon>
        <taxon>Bacillota</taxon>
        <taxon>Bacilli</taxon>
        <taxon>Bacillales</taxon>
        <taxon>Caryophanaceae</taxon>
        <taxon>Kurthia</taxon>
    </lineage>
</organism>
<dbReference type="SUPFAM" id="SSF53474">
    <property type="entry name" value="alpha/beta-Hydrolases"/>
    <property type="match status" value="1"/>
</dbReference>
<keyword evidence="4" id="KW-1185">Reference proteome</keyword>
<evidence type="ECO:0000259" key="2">
    <source>
        <dbReference type="Pfam" id="PF12695"/>
    </source>
</evidence>
<dbReference type="Proteomes" id="UP000245938">
    <property type="component" value="Unassembled WGS sequence"/>
</dbReference>
<keyword evidence="1" id="KW-0472">Membrane</keyword>
<dbReference type="InterPro" id="IPR029058">
    <property type="entry name" value="AB_hydrolase_fold"/>
</dbReference>
<dbReference type="Gene3D" id="3.40.50.1820">
    <property type="entry name" value="alpha/beta hydrolase"/>
    <property type="match status" value="1"/>
</dbReference>
<reference evidence="3 4" key="1">
    <citation type="submission" date="2018-05" db="EMBL/GenBank/DDBJ databases">
        <title>Kurthia sibirica genome sequence.</title>
        <authorList>
            <person name="Maclea K.S."/>
            <person name="Goen A.E."/>
        </authorList>
    </citation>
    <scope>NUCLEOTIDE SEQUENCE [LARGE SCALE GENOMIC DNA]</scope>
    <source>
        <strain evidence="3 4">ATCC 49154</strain>
    </source>
</reference>
<evidence type="ECO:0000313" key="3">
    <source>
        <dbReference type="EMBL" id="PWI24569.1"/>
    </source>
</evidence>
<name>A0A2U3AJ55_9BACL</name>
<dbReference type="Pfam" id="PF12695">
    <property type="entry name" value="Abhydrolase_5"/>
    <property type="match status" value="1"/>
</dbReference>
<dbReference type="InterPro" id="IPR029059">
    <property type="entry name" value="AB_hydrolase_5"/>
</dbReference>
<protein>
    <submittedName>
        <fullName evidence="3">Alpha/beta hydrolase</fullName>
    </submittedName>
</protein>
<dbReference type="AlphaFoldDB" id="A0A2U3AJ55"/>
<keyword evidence="1" id="KW-1133">Transmembrane helix</keyword>
<dbReference type="RefSeq" id="WP_109306796.1">
    <property type="nucleotide sequence ID" value="NZ_BJUF01000010.1"/>
</dbReference>
<evidence type="ECO:0000313" key="4">
    <source>
        <dbReference type="Proteomes" id="UP000245938"/>
    </source>
</evidence>
<accession>A0A2U3AJ55</accession>
<proteinExistence type="predicted"/>
<dbReference type="GO" id="GO:0016787">
    <property type="term" value="F:hydrolase activity"/>
    <property type="evidence" value="ECO:0007669"/>
    <property type="project" value="UniProtKB-KW"/>
</dbReference>
<dbReference type="OrthoDB" id="9780932at2"/>
<feature type="transmembrane region" description="Helical" evidence="1">
    <location>
        <begin position="7"/>
        <end position="26"/>
    </location>
</feature>
<dbReference type="EMBL" id="QFVR01000019">
    <property type="protein sequence ID" value="PWI24569.1"/>
    <property type="molecule type" value="Genomic_DNA"/>
</dbReference>
<keyword evidence="3" id="KW-0378">Hydrolase</keyword>